<reference evidence="3 4" key="1">
    <citation type="journal article" date="2012" name="J. Bacteriol.">
        <title>Genome Sequence of "Candidatus Nitrosoarchaeum limnia" BG20, a Low-Salinity Ammonia-Oxidizing Archaeon from the San Francisco Bay Estuary.</title>
        <authorList>
            <person name="Mosier A.C."/>
            <person name="Allen E.E."/>
            <person name="Kim M."/>
            <person name="Ferriera S."/>
            <person name="Francis C.A."/>
        </authorList>
    </citation>
    <scope>NUCLEOTIDE SEQUENCE [LARGE SCALE GENOMIC DNA]</scope>
    <source>
        <strain evidence="3 4">BG20</strain>
    </source>
</reference>
<dbReference type="PATRIC" id="fig|859192.6.peg.1820"/>
<dbReference type="InterPro" id="IPR016162">
    <property type="entry name" value="Ald_DH_N"/>
</dbReference>
<dbReference type="InterPro" id="IPR047110">
    <property type="entry name" value="GABD/Sad-like"/>
</dbReference>
<dbReference type="InterPro" id="IPR016161">
    <property type="entry name" value="Ald_DH/histidinol_DH"/>
</dbReference>
<dbReference type="PROSITE" id="PS00070">
    <property type="entry name" value="ALDEHYDE_DEHYDR_CYS"/>
    <property type="match status" value="1"/>
</dbReference>
<dbReference type="OrthoDB" id="6342at2157"/>
<evidence type="ECO:0000313" key="3">
    <source>
        <dbReference type="EMBL" id="EPA04906.1"/>
    </source>
</evidence>
<evidence type="ECO:0000259" key="2">
    <source>
        <dbReference type="Pfam" id="PF00171"/>
    </source>
</evidence>
<evidence type="ECO:0000256" key="1">
    <source>
        <dbReference type="ARBA" id="ARBA00023002"/>
    </source>
</evidence>
<dbReference type="SUPFAM" id="SSF53720">
    <property type="entry name" value="ALDH-like"/>
    <property type="match status" value="1"/>
</dbReference>
<sequence length="367" mass="39542">NGDSLLADEVLNTDARKSFLTFEPLGVIGSIMPWNFPYWQALRFAAPCLMAGNVIVMKPASVTMQSGIEIEKAFTESGMPDGIFQTVVGSVESANHLIDSDVNAVTFTGSTTAGAKVGQRAAGNLKKCVLELGGSDPFIVLDDAIIEKAVDGAVKGRFINCGQSCVASKRFFVGKNIAKDFIELFIKKASQLKVGDPTSIETDVGPLSNKGGLETISGIVEDAKEKGAEILLGGSKIDSKGYFYQPTILTNVKQNMRIAKEETFGPVAPITVVENESEAVKLANDTEFGLGASIWTKDLAKAEKISRRIESGIVSVNNVVLSDPRIPFGGIKHSGFGRELSRYGILEFVNIKSVRFYDNLSHHHYVE</sequence>
<feature type="domain" description="Aldehyde dehydrogenase" evidence="2">
    <location>
        <begin position="8"/>
        <end position="354"/>
    </location>
</feature>
<dbReference type="GO" id="GO:0004777">
    <property type="term" value="F:succinate-semialdehyde dehydrogenase (NAD+) activity"/>
    <property type="evidence" value="ECO:0007669"/>
    <property type="project" value="TreeGrafter"/>
</dbReference>
<feature type="non-terminal residue" evidence="3">
    <location>
        <position position="1"/>
    </location>
</feature>
<dbReference type="AlphaFoldDB" id="S2E5Y4"/>
<dbReference type="PANTHER" id="PTHR43217">
    <property type="entry name" value="SUCCINATE SEMIALDEHYDE DEHYDROGENASE [NAD(P)+] SAD"/>
    <property type="match status" value="1"/>
</dbReference>
<dbReference type="EMBL" id="AHJG01000241">
    <property type="protein sequence ID" value="EPA04906.1"/>
    <property type="molecule type" value="Genomic_DNA"/>
</dbReference>
<organism evidence="3 4">
    <name type="scientific">Candidatus Nitrosarchaeum limnium BG20</name>
    <dbReference type="NCBI Taxonomy" id="859192"/>
    <lineage>
        <taxon>Archaea</taxon>
        <taxon>Nitrososphaerota</taxon>
        <taxon>Nitrososphaeria</taxon>
        <taxon>Nitrosopumilales</taxon>
        <taxon>Nitrosopumilaceae</taxon>
        <taxon>Nitrosarchaeum</taxon>
    </lineage>
</organism>
<accession>S2E5Y4</accession>
<dbReference type="Gene3D" id="3.40.309.10">
    <property type="entry name" value="Aldehyde Dehydrogenase, Chain A, domain 2"/>
    <property type="match status" value="1"/>
</dbReference>
<dbReference type="Gene3D" id="3.40.605.10">
    <property type="entry name" value="Aldehyde Dehydrogenase, Chain A, domain 1"/>
    <property type="match status" value="1"/>
</dbReference>
<dbReference type="RefSeq" id="WP_010193987.1">
    <property type="nucleotide sequence ID" value="NZ_AHJG01000241.1"/>
</dbReference>
<dbReference type="InterPro" id="IPR016163">
    <property type="entry name" value="Ald_DH_C"/>
</dbReference>
<keyword evidence="4" id="KW-1185">Reference proteome</keyword>
<gene>
    <name evidence="3" type="ORF">BG20_I1308</name>
</gene>
<dbReference type="FunFam" id="3.40.309.10:FF:000010">
    <property type="entry name" value="Gamma-aminobutyraldehyde dehydrogenase"/>
    <property type="match status" value="1"/>
</dbReference>
<evidence type="ECO:0000313" key="4">
    <source>
        <dbReference type="Proteomes" id="UP000014065"/>
    </source>
</evidence>
<dbReference type="InterPro" id="IPR015590">
    <property type="entry name" value="Aldehyde_DH_dom"/>
</dbReference>
<proteinExistence type="predicted"/>
<comment type="caution">
    <text evidence="3">The sequence shown here is derived from an EMBL/GenBank/DDBJ whole genome shotgun (WGS) entry which is preliminary data.</text>
</comment>
<dbReference type="Pfam" id="PF00171">
    <property type="entry name" value="Aldedh"/>
    <property type="match status" value="1"/>
</dbReference>
<dbReference type="PANTHER" id="PTHR43217:SF1">
    <property type="entry name" value="SUCCINATE SEMIALDEHYDE DEHYDROGENASE [NAD(P)+] SAD"/>
    <property type="match status" value="1"/>
</dbReference>
<dbReference type="Proteomes" id="UP000014065">
    <property type="component" value="Unassembled WGS sequence"/>
</dbReference>
<protein>
    <submittedName>
        <fullName evidence="3">Succinate-semialdehyde dehydrogenase [NAD(P)+] family protein</fullName>
    </submittedName>
</protein>
<dbReference type="InterPro" id="IPR016160">
    <property type="entry name" value="Ald_DH_CS_CYS"/>
</dbReference>
<keyword evidence="1" id="KW-0560">Oxidoreductase</keyword>
<name>S2E5Y4_9ARCH</name>